<evidence type="ECO:0000256" key="7">
    <source>
        <dbReference type="ARBA" id="ARBA00007490"/>
    </source>
</evidence>
<dbReference type="GO" id="GO:0043752">
    <property type="term" value="F:adenosylcobinamide kinase activity"/>
    <property type="evidence" value="ECO:0007669"/>
    <property type="project" value="UniProtKB-EC"/>
</dbReference>
<comment type="pathway">
    <text evidence="6 14">Cofactor biosynthesis; adenosylcobalamin biosynthesis; adenosylcobalamin from cob(II)yrinate a,c-diamide: step 5/7.</text>
</comment>
<evidence type="ECO:0000256" key="10">
    <source>
        <dbReference type="ARBA" id="ARBA00022741"/>
    </source>
</evidence>
<feature type="binding site" evidence="16">
    <location>
        <position position="85"/>
    </location>
    <ligand>
        <name>GTP</name>
        <dbReference type="ChEBI" id="CHEBI:37565"/>
    </ligand>
</feature>
<comment type="caution">
    <text evidence="17">The sequence shown here is derived from an EMBL/GenBank/DDBJ whole genome shotgun (WGS) entry which is preliminary data.</text>
</comment>
<comment type="catalytic activity">
    <reaction evidence="1 14">
        <text>adenosylcob(III)inamide + ATP = adenosylcob(III)inamide phosphate + ADP + H(+)</text>
        <dbReference type="Rhea" id="RHEA:15769"/>
        <dbReference type="ChEBI" id="CHEBI:2480"/>
        <dbReference type="ChEBI" id="CHEBI:15378"/>
        <dbReference type="ChEBI" id="CHEBI:30616"/>
        <dbReference type="ChEBI" id="CHEBI:58502"/>
        <dbReference type="ChEBI" id="CHEBI:456216"/>
        <dbReference type="EC" id="2.7.1.156"/>
    </reaction>
</comment>
<feature type="binding site" evidence="16">
    <location>
        <begin position="10"/>
        <end position="17"/>
    </location>
    <ligand>
        <name>GTP</name>
        <dbReference type="ChEBI" id="CHEBI:37565"/>
    </ligand>
</feature>
<organism evidence="17 18">
    <name type="scientific">Tsuneonella suprasediminis</name>
    <dbReference type="NCBI Taxonomy" id="2306996"/>
    <lineage>
        <taxon>Bacteria</taxon>
        <taxon>Pseudomonadati</taxon>
        <taxon>Pseudomonadota</taxon>
        <taxon>Alphaproteobacteria</taxon>
        <taxon>Sphingomonadales</taxon>
        <taxon>Erythrobacteraceae</taxon>
        <taxon>Tsuneonella</taxon>
    </lineage>
</organism>
<keyword evidence="9 14" id="KW-0808">Transferase</keyword>
<protein>
    <recommendedName>
        <fullName evidence="14">Bifunctional adenosylcobalamin biosynthesis protein</fullName>
        <ecNumber evidence="14">2.7.1.156</ecNumber>
        <ecNumber evidence="14">2.7.7.62</ecNumber>
    </recommendedName>
</protein>
<keyword evidence="17" id="KW-0548">Nucleotidyltransferase</keyword>
<evidence type="ECO:0000256" key="8">
    <source>
        <dbReference type="ARBA" id="ARBA00022573"/>
    </source>
</evidence>
<evidence type="ECO:0000313" key="18">
    <source>
        <dbReference type="Proteomes" id="UP000284322"/>
    </source>
</evidence>
<evidence type="ECO:0000256" key="12">
    <source>
        <dbReference type="ARBA" id="ARBA00022840"/>
    </source>
</evidence>
<accession>A0A419R3Q6</accession>
<dbReference type="GO" id="GO:0009236">
    <property type="term" value="P:cobalamin biosynthetic process"/>
    <property type="evidence" value="ECO:0007669"/>
    <property type="project" value="UniProtKB-UniRule"/>
</dbReference>
<evidence type="ECO:0000313" key="17">
    <source>
        <dbReference type="EMBL" id="RJX69165.1"/>
    </source>
</evidence>
<dbReference type="SUPFAM" id="SSF52540">
    <property type="entry name" value="P-loop containing nucleoside triphosphate hydrolases"/>
    <property type="match status" value="1"/>
</dbReference>
<evidence type="ECO:0000256" key="16">
    <source>
        <dbReference type="PIRSR" id="PIRSR006135-2"/>
    </source>
</evidence>
<feature type="binding site" evidence="16">
    <location>
        <begin position="35"/>
        <end position="37"/>
    </location>
    <ligand>
        <name>GTP</name>
        <dbReference type="ChEBI" id="CHEBI:37565"/>
    </ligand>
</feature>
<keyword evidence="10 14" id="KW-0547">Nucleotide-binding</keyword>
<sequence length="170" mass="18519">MSGHSLFVVGGARSGKSRYAQARAEAVDGRHVFIATAQAFDAEMHDRIARHRAERDARWHTVEASVDLAAAITAYDQPDSVILIDCLTLWVSNLLMADADVTRAVEDLRHTIQRFRGTSILVSNEVGMGIVPDNPLARQFRDDAGRTNQLIAAAASEVQLVVAGLPMKVK</sequence>
<dbReference type="Pfam" id="PF02283">
    <property type="entry name" value="CobU"/>
    <property type="match status" value="1"/>
</dbReference>
<evidence type="ECO:0000256" key="2">
    <source>
        <dbReference type="ARBA" id="ARBA00000711"/>
    </source>
</evidence>
<feature type="binding site" evidence="16">
    <location>
        <position position="63"/>
    </location>
    <ligand>
        <name>GTP</name>
        <dbReference type="ChEBI" id="CHEBI:37565"/>
    </ligand>
</feature>
<keyword evidence="8 14" id="KW-0169">Cobalamin biosynthesis</keyword>
<evidence type="ECO:0000256" key="13">
    <source>
        <dbReference type="ARBA" id="ARBA00023134"/>
    </source>
</evidence>
<dbReference type="GO" id="GO:0005524">
    <property type="term" value="F:ATP binding"/>
    <property type="evidence" value="ECO:0007669"/>
    <property type="project" value="UniProtKB-UniRule"/>
</dbReference>
<dbReference type="EMBL" id="RAHJ01000014">
    <property type="protein sequence ID" value="RJX69165.1"/>
    <property type="molecule type" value="Genomic_DNA"/>
</dbReference>
<evidence type="ECO:0000256" key="11">
    <source>
        <dbReference type="ARBA" id="ARBA00022777"/>
    </source>
</evidence>
<dbReference type="PIRSF" id="PIRSF006135">
    <property type="entry name" value="CobU"/>
    <property type="match status" value="1"/>
</dbReference>
<evidence type="ECO:0000256" key="9">
    <source>
        <dbReference type="ARBA" id="ARBA00022679"/>
    </source>
</evidence>
<comment type="catalytic activity">
    <reaction evidence="2 14">
        <text>adenosylcob(III)inamide phosphate + GTP + H(+) = adenosylcob(III)inamide-GDP + diphosphate</text>
        <dbReference type="Rhea" id="RHEA:22712"/>
        <dbReference type="ChEBI" id="CHEBI:15378"/>
        <dbReference type="ChEBI" id="CHEBI:33019"/>
        <dbReference type="ChEBI" id="CHEBI:37565"/>
        <dbReference type="ChEBI" id="CHEBI:58502"/>
        <dbReference type="ChEBI" id="CHEBI:60487"/>
        <dbReference type="EC" id="2.7.7.62"/>
    </reaction>
</comment>
<dbReference type="EC" id="2.7.7.62" evidence="14"/>
<dbReference type="Gene3D" id="3.40.50.300">
    <property type="entry name" value="P-loop containing nucleotide triphosphate hydrolases"/>
    <property type="match status" value="1"/>
</dbReference>
<comment type="function">
    <text evidence="4 14">Catalyzes ATP-dependent phosphorylation of adenosylcobinamide and addition of GMP to adenosylcobinamide phosphate.</text>
</comment>
<keyword evidence="12 14" id="KW-0067">ATP-binding</keyword>
<dbReference type="PANTHER" id="PTHR34848:SF1">
    <property type="entry name" value="BIFUNCTIONAL ADENOSYLCOBALAMIN BIOSYNTHESIS PROTEIN COBU"/>
    <property type="match status" value="1"/>
</dbReference>
<dbReference type="OrthoDB" id="9788370at2"/>
<dbReference type="Proteomes" id="UP000284322">
    <property type="component" value="Unassembled WGS sequence"/>
</dbReference>
<comment type="catalytic activity">
    <reaction evidence="3">
        <text>adenosylcob(III)inamide + GTP = adenosylcob(III)inamide phosphate + GDP + H(+)</text>
        <dbReference type="Rhea" id="RHEA:15765"/>
        <dbReference type="ChEBI" id="CHEBI:2480"/>
        <dbReference type="ChEBI" id="CHEBI:15378"/>
        <dbReference type="ChEBI" id="CHEBI:37565"/>
        <dbReference type="ChEBI" id="CHEBI:58189"/>
        <dbReference type="ChEBI" id="CHEBI:58502"/>
        <dbReference type="EC" id="2.7.1.156"/>
    </reaction>
</comment>
<dbReference type="RefSeq" id="WP_120107561.1">
    <property type="nucleotide sequence ID" value="NZ_RAHJ01000014.1"/>
</dbReference>
<name>A0A419R3Q6_9SPHN</name>
<evidence type="ECO:0000256" key="4">
    <source>
        <dbReference type="ARBA" id="ARBA00003889"/>
    </source>
</evidence>
<evidence type="ECO:0000256" key="15">
    <source>
        <dbReference type="PIRSR" id="PIRSR006135-1"/>
    </source>
</evidence>
<comment type="pathway">
    <text evidence="5 14">Cofactor biosynthesis; adenosylcobalamin biosynthesis; adenosylcobalamin from cob(II)yrinate a,c-diamide: step 6/7.</text>
</comment>
<dbReference type="GO" id="GO:0008820">
    <property type="term" value="F:cobinamide phosphate guanylyltransferase activity"/>
    <property type="evidence" value="ECO:0007669"/>
    <property type="project" value="UniProtKB-UniRule"/>
</dbReference>
<comment type="similarity">
    <text evidence="7 14">Belongs to the CobU/CobP family.</text>
</comment>
<dbReference type="EC" id="2.7.1.156" evidence="14"/>
<gene>
    <name evidence="17" type="ORF">D6858_04535</name>
</gene>
<keyword evidence="13 14" id="KW-0342">GTP-binding</keyword>
<dbReference type="InterPro" id="IPR027417">
    <property type="entry name" value="P-loop_NTPase"/>
</dbReference>
<evidence type="ECO:0000256" key="1">
    <source>
        <dbReference type="ARBA" id="ARBA00000312"/>
    </source>
</evidence>
<reference evidence="17 18" key="1">
    <citation type="submission" date="2018-09" db="EMBL/GenBank/DDBJ databases">
        <title>Altererythrobacter sp.Ery1 and Ery12, the genome sequencing of novel strains in genus Alterythrobacter.</title>
        <authorList>
            <person name="Cheng H."/>
            <person name="Wu Y.-H."/>
            <person name="Fang C."/>
            <person name="Xu X.-W."/>
        </authorList>
    </citation>
    <scope>NUCLEOTIDE SEQUENCE [LARGE SCALE GENOMIC DNA]</scope>
    <source>
        <strain evidence="17 18">Ery12</strain>
    </source>
</reference>
<dbReference type="AlphaFoldDB" id="A0A419R3Q6"/>
<dbReference type="NCBIfam" id="NF004469">
    <property type="entry name" value="PRK05800.1"/>
    <property type="match status" value="1"/>
</dbReference>
<feature type="binding site" evidence="16">
    <location>
        <begin position="52"/>
        <end position="55"/>
    </location>
    <ligand>
        <name>GTP</name>
        <dbReference type="ChEBI" id="CHEBI:37565"/>
    </ligand>
</feature>
<dbReference type="CDD" id="cd00544">
    <property type="entry name" value="CobU"/>
    <property type="match status" value="1"/>
</dbReference>
<dbReference type="UniPathway" id="UPA00148">
    <property type="reaction ID" value="UER00236"/>
</dbReference>
<evidence type="ECO:0000256" key="3">
    <source>
        <dbReference type="ARBA" id="ARBA00001522"/>
    </source>
</evidence>
<evidence type="ECO:0000256" key="6">
    <source>
        <dbReference type="ARBA" id="ARBA00005159"/>
    </source>
</evidence>
<dbReference type="GO" id="GO:0005525">
    <property type="term" value="F:GTP binding"/>
    <property type="evidence" value="ECO:0007669"/>
    <property type="project" value="UniProtKB-UniRule"/>
</dbReference>
<evidence type="ECO:0000256" key="5">
    <source>
        <dbReference type="ARBA" id="ARBA00004692"/>
    </source>
</evidence>
<keyword evidence="11 14" id="KW-0418">Kinase</keyword>
<evidence type="ECO:0000256" key="14">
    <source>
        <dbReference type="PIRNR" id="PIRNR006135"/>
    </source>
</evidence>
<dbReference type="PANTHER" id="PTHR34848">
    <property type="match status" value="1"/>
</dbReference>
<dbReference type="InterPro" id="IPR003203">
    <property type="entry name" value="CobU/CobP"/>
</dbReference>
<proteinExistence type="inferred from homology"/>
<feature type="active site" description="GMP-histidine intermediate" evidence="15">
    <location>
        <position position="51"/>
    </location>
</feature>
<keyword evidence="18" id="KW-1185">Reference proteome</keyword>